<keyword evidence="3" id="KW-1185">Reference proteome</keyword>
<proteinExistence type="predicted"/>
<evidence type="ECO:0000313" key="2">
    <source>
        <dbReference type="EMBL" id="BAJ02401.1"/>
    </source>
</evidence>
<gene>
    <name evidence="2" type="ordered locus">SVI_2430</name>
</gene>
<feature type="transmembrane region" description="Helical" evidence="1">
    <location>
        <begin position="47"/>
        <end position="73"/>
    </location>
</feature>
<dbReference type="STRING" id="637905.SVI_2430"/>
<dbReference type="eggNOG" id="ENOG5030NX6">
    <property type="taxonomic scope" value="Bacteria"/>
</dbReference>
<dbReference type="EMBL" id="AP011177">
    <property type="protein sequence ID" value="BAJ02401.1"/>
    <property type="molecule type" value="Genomic_DNA"/>
</dbReference>
<evidence type="ECO:0000256" key="1">
    <source>
        <dbReference type="SAM" id="Phobius"/>
    </source>
</evidence>
<sequence>MSIHLDWSNLINAQGEYTNVITLRIDMSNLKATKIARLQKLIAKGKWHFVIVYGVLGWGISTALLVTLIQTYISSSPFIDQISTALVIYPASGLAFGLVLWMMANNQYNKLVSGANEL</sequence>
<keyword evidence="1" id="KW-0472">Membrane</keyword>
<reference evidence="3" key="1">
    <citation type="journal article" date="2010" name="Mol. Biosyst.">
        <title>Complete genome sequence and comparative analysis of Shewanella violacea, a psychrophilic and piezophilic bacterium from deep sea floor sediments.</title>
        <authorList>
            <person name="Aono E."/>
            <person name="Baba T."/>
            <person name="Ara T."/>
            <person name="Nishi T."/>
            <person name="Nakamichi T."/>
            <person name="Inamoto E."/>
            <person name="Toyonaga H."/>
            <person name="Hasegawa M."/>
            <person name="Takai Y."/>
            <person name="Okumura Y."/>
            <person name="Baba M."/>
            <person name="Tomita M."/>
            <person name="Kato C."/>
            <person name="Oshima T."/>
            <person name="Nakasone K."/>
            <person name="Mori H."/>
        </authorList>
    </citation>
    <scope>NUCLEOTIDE SEQUENCE [LARGE SCALE GENOMIC DNA]</scope>
    <source>
        <strain evidence="3">JCM 10179 / CIP 106290 / LMG 19151 / DSS12</strain>
    </source>
</reference>
<accession>D4ZL52</accession>
<protein>
    <submittedName>
        <fullName evidence="2">Uncharacterized protein</fullName>
    </submittedName>
</protein>
<name>D4ZL52_SHEVD</name>
<dbReference type="Proteomes" id="UP000002350">
    <property type="component" value="Chromosome"/>
</dbReference>
<dbReference type="AlphaFoldDB" id="D4ZL52"/>
<evidence type="ECO:0000313" key="3">
    <source>
        <dbReference type="Proteomes" id="UP000002350"/>
    </source>
</evidence>
<keyword evidence="1" id="KW-0812">Transmembrane</keyword>
<organism evidence="2 3">
    <name type="scientific">Shewanella violacea (strain JCM 10179 / CIP 106290 / LMG 19151 / DSS12)</name>
    <dbReference type="NCBI Taxonomy" id="637905"/>
    <lineage>
        <taxon>Bacteria</taxon>
        <taxon>Pseudomonadati</taxon>
        <taxon>Pseudomonadota</taxon>
        <taxon>Gammaproteobacteria</taxon>
        <taxon>Alteromonadales</taxon>
        <taxon>Shewanellaceae</taxon>
        <taxon>Shewanella</taxon>
    </lineage>
</organism>
<feature type="transmembrane region" description="Helical" evidence="1">
    <location>
        <begin position="85"/>
        <end position="104"/>
    </location>
</feature>
<dbReference type="KEGG" id="svo:SVI_2430"/>
<keyword evidence="1" id="KW-1133">Transmembrane helix</keyword>
<dbReference type="HOGENOM" id="CLU_167614_0_0_6"/>